<name>A0A6P8AM58_PYRGI</name>
<keyword evidence="8" id="KW-0505">Motor protein</keyword>
<dbReference type="GO" id="GO:0005737">
    <property type="term" value="C:cytoplasm"/>
    <property type="evidence" value="ECO:0007669"/>
    <property type="project" value="TreeGrafter"/>
</dbReference>
<evidence type="ECO:0000256" key="3">
    <source>
        <dbReference type="ARBA" id="ARBA00022490"/>
    </source>
</evidence>
<protein>
    <recommendedName>
        <fullName evidence="12">Kinesin light chain</fullName>
    </recommendedName>
</protein>
<dbReference type="PRINTS" id="PR00381">
    <property type="entry name" value="KINESINLIGHT"/>
</dbReference>
<dbReference type="InterPro" id="IPR011990">
    <property type="entry name" value="TPR-like_helical_dom_sf"/>
</dbReference>
<dbReference type="KEGG" id="pgri:PgNI_12571"/>
<dbReference type="GO" id="GO:0005874">
    <property type="term" value="C:microtubule"/>
    <property type="evidence" value="ECO:0007669"/>
    <property type="project" value="UniProtKB-KW"/>
</dbReference>
<reference evidence="11" key="2">
    <citation type="submission" date="2019-10" db="EMBL/GenBank/DDBJ databases">
        <authorList>
            <consortium name="NCBI Genome Project"/>
        </authorList>
    </citation>
    <scope>NUCLEOTIDE SEQUENCE</scope>
    <source>
        <strain evidence="11">NI907</strain>
    </source>
</reference>
<proteinExistence type="inferred from homology"/>
<evidence type="ECO:0000256" key="5">
    <source>
        <dbReference type="ARBA" id="ARBA00022737"/>
    </source>
</evidence>
<dbReference type="Pfam" id="PF13424">
    <property type="entry name" value="TPR_12"/>
    <property type="match status" value="1"/>
</dbReference>
<dbReference type="RefSeq" id="XP_030975979.1">
    <property type="nucleotide sequence ID" value="XM_031132517.1"/>
</dbReference>
<organism evidence="10 11">
    <name type="scientific">Pyricularia grisea</name>
    <name type="common">Crabgrass-specific blast fungus</name>
    <name type="synonym">Magnaporthe grisea</name>
    <dbReference type="NCBI Taxonomy" id="148305"/>
    <lineage>
        <taxon>Eukaryota</taxon>
        <taxon>Fungi</taxon>
        <taxon>Dikarya</taxon>
        <taxon>Ascomycota</taxon>
        <taxon>Pezizomycotina</taxon>
        <taxon>Sordariomycetes</taxon>
        <taxon>Sordariomycetidae</taxon>
        <taxon>Magnaporthales</taxon>
        <taxon>Pyriculariaceae</taxon>
        <taxon>Pyricularia</taxon>
    </lineage>
</organism>
<evidence type="ECO:0000256" key="8">
    <source>
        <dbReference type="ARBA" id="ARBA00023175"/>
    </source>
</evidence>
<evidence type="ECO:0000256" key="2">
    <source>
        <dbReference type="ARBA" id="ARBA00009622"/>
    </source>
</evidence>
<keyword evidence="9" id="KW-0206">Cytoskeleton</keyword>
<dbReference type="SUPFAM" id="SSF48452">
    <property type="entry name" value="TPR-like"/>
    <property type="match status" value="1"/>
</dbReference>
<comment type="subcellular location">
    <subcellularLocation>
        <location evidence="1">Cytoplasm</location>
        <location evidence="1">Cytoskeleton</location>
    </subcellularLocation>
</comment>
<keyword evidence="7" id="KW-0175">Coiled coil</keyword>
<dbReference type="AlphaFoldDB" id="A0A6P8AM58"/>
<dbReference type="GO" id="GO:0005871">
    <property type="term" value="C:kinesin complex"/>
    <property type="evidence" value="ECO:0007669"/>
    <property type="project" value="InterPro"/>
</dbReference>
<evidence type="ECO:0008006" key="12">
    <source>
        <dbReference type="Google" id="ProtNLM"/>
    </source>
</evidence>
<dbReference type="Proteomes" id="UP000515153">
    <property type="component" value="Unplaced"/>
</dbReference>
<evidence type="ECO:0000256" key="7">
    <source>
        <dbReference type="ARBA" id="ARBA00023054"/>
    </source>
</evidence>
<reference evidence="11" key="3">
    <citation type="submission" date="2025-08" db="UniProtKB">
        <authorList>
            <consortium name="RefSeq"/>
        </authorList>
    </citation>
    <scope>IDENTIFICATION</scope>
    <source>
        <strain evidence="11">NI907</strain>
    </source>
</reference>
<dbReference type="PANTHER" id="PTHR45783">
    <property type="entry name" value="KINESIN LIGHT CHAIN"/>
    <property type="match status" value="1"/>
</dbReference>
<dbReference type="InterPro" id="IPR019734">
    <property type="entry name" value="TPR_rpt"/>
</dbReference>
<keyword evidence="10" id="KW-1185">Reference proteome</keyword>
<accession>A0A6P8AM58</accession>
<evidence type="ECO:0000256" key="6">
    <source>
        <dbReference type="ARBA" id="ARBA00022803"/>
    </source>
</evidence>
<sequence>MVLGQENPSIFNVMNNLALMLDRQRKYEEAEEMCRTTLKLSEKVLGQENPDTLISINNLALMLYKQGKYEEAEQMLRTTLALREKSVHPWIN</sequence>
<evidence type="ECO:0000256" key="9">
    <source>
        <dbReference type="ARBA" id="ARBA00023212"/>
    </source>
</evidence>
<keyword evidence="6" id="KW-0802">TPR repeat</keyword>
<dbReference type="GO" id="GO:0019894">
    <property type="term" value="F:kinesin binding"/>
    <property type="evidence" value="ECO:0007669"/>
    <property type="project" value="TreeGrafter"/>
</dbReference>
<keyword evidence="4" id="KW-0493">Microtubule</keyword>
<dbReference type="GeneID" id="41967420"/>
<keyword evidence="5" id="KW-0677">Repeat</keyword>
<reference evidence="11" key="1">
    <citation type="journal article" date="2019" name="Mol. Biol. Evol.">
        <title>Blast fungal genomes show frequent chromosomal changes, gene gains and losses, and effector gene turnover.</title>
        <authorList>
            <person name="Gomez Luciano L.B."/>
            <person name="Jason Tsai I."/>
            <person name="Chuma I."/>
            <person name="Tosa Y."/>
            <person name="Chen Y.H."/>
            <person name="Li J.Y."/>
            <person name="Li M.Y."/>
            <person name="Jade Lu M.Y."/>
            <person name="Nakayashiki H."/>
            <person name="Li W.H."/>
        </authorList>
    </citation>
    <scope>NUCLEOTIDE SEQUENCE</scope>
    <source>
        <strain evidence="11">NI907</strain>
    </source>
</reference>
<evidence type="ECO:0000256" key="1">
    <source>
        <dbReference type="ARBA" id="ARBA00004245"/>
    </source>
</evidence>
<evidence type="ECO:0000256" key="4">
    <source>
        <dbReference type="ARBA" id="ARBA00022701"/>
    </source>
</evidence>
<dbReference type="PANTHER" id="PTHR45783:SF3">
    <property type="entry name" value="KINESIN LIGHT CHAIN"/>
    <property type="match status" value="1"/>
</dbReference>
<dbReference type="GO" id="GO:0007018">
    <property type="term" value="P:microtubule-based movement"/>
    <property type="evidence" value="ECO:0007669"/>
    <property type="project" value="TreeGrafter"/>
</dbReference>
<evidence type="ECO:0000313" key="11">
    <source>
        <dbReference type="RefSeq" id="XP_030975979.1"/>
    </source>
</evidence>
<dbReference type="SMART" id="SM00028">
    <property type="entry name" value="TPR"/>
    <property type="match status" value="2"/>
</dbReference>
<dbReference type="InterPro" id="IPR002151">
    <property type="entry name" value="Kinesin_light"/>
</dbReference>
<gene>
    <name evidence="11" type="ORF">PgNI_12571</name>
</gene>
<evidence type="ECO:0000313" key="10">
    <source>
        <dbReference type="Proteomes" id="UP000515153"/>
    </source>
</evidence>
<keyword evidence="3" id="KW-0963">Cytoplasm</keyword>
<comment type="similarity">
    <text evidence="2">Belongs to the kinesin light chain family.</text>
</comment>
<dbReference type="Gene3D" id="1.25.40.10">
    <property type="entry name" value="Tetratricopeptide repeat domain"/>
    <property type="match status" value="1"/>
</dbReference>